<dbReference type="OrthoDB" id="1046782at2759"/>
<evidence type="ECO:0000313" key="2">
    <source>
        <dbReference type="EMBL" id="EJT47482.1"/>
    </source>
</evidence>
<dbReference type="GO" id="GO:0006629">
    <property type="term" value="P:lipid metabolic process"/>
    <property type="evidence" value="ECO:0007669"/>
    <property type="project" value="InterPro"/>
</dbReference>
<feature type="domain" description="Phosphatidylinositol-specific phospholipase C X" evidence="1">
    <location>
        <begin position="105"/>
        <end position="239"/>
    </location>
</feature>
<dbReference type="KEGG" id="tasa:A1Q1_03737"/>
<dbReference type="HOGENOM" id="CLU_024117_6_0_1"/>
<reference evidence="2 3" key="1">
    <citation type="journal article" date="2012" name="Eukaryot. Cell">
        <title>Draft genome sequence of CBS 2479, the standard type strain of Trichosporon asahii.</title>
        <authorList>
            <person name="Yang R.Y."/>
            <person name="Li H.T."/>
            <person name="Zhu H."/>
            <person name="Zhou G.P."/>
            <person name="Wang M."/>
            <person name="Wang L."/>
        </authorList>
    </citation>
    <scope>NUCLEOTIDE SEQUENCE [LARGE SCALE GENOMIC DNA]</scope>
    <source>
        <strain evidence="3">ATCC 90039 / CBS 2479 / JCM 2466 / KCTC 7840 / NCYC 2677 / UAMH 7654</strain>
    </source>
</reference>
<dbReference type="AlphaFoldDB" id="J6EXE9"/>
<proteinExistence type="predicted"/>
<dbReference type="InterPro" id="IPR017946">
    <property type="entry name" value="PLC-like_Pdiesterase_TIM-brl"/>
</dbReference>
<accession>J6EXE9</accession>
<name>J6EXE9_TRIAS</name>
<dbReference type="EMBL" id="ALBS01000240">
    <property type="protein sequence ID" value="EJT47482.1"/>
    <property type="molecule type" value="Genomic_DNA"/>
</dbReference>
<dbReference type="Proteomes" id="UP000002748">
    <property type="component" value="Unassembled WGS sequence"/>
</dbReference>
<dbReference type="PANTHER" id="PTHR13593:SF113">
    <property type="entry name" value="SI:DKEY-266F7.9"/>
    <property type="match status" value="1"/>
</dbReference>
<dbReference type="Pfam" id="PF00388">
    <property type="entry name" value="PI-PLC-X"/>
    <property type="match status" value="1"/>
</dbReference>
<gene>
    <name evidence="2" type="ORF">A1Q1_03737</name>
</gene>
<dbReference type="InterPro" id="IPR000909">
    <property type="entry name" value="PLipase_C_PInositol-sp_X_dom"/>
</dbReference>
<evidence type="ECO:0000259" key="1">
    <source>
        <dbReference type="SMART" id="SM00148"/>
    </source>
</evidence>
<protein>
    <submittedName>
        <fullName evidence="2">Phospholipase C-2</fullName>
    </submittedName>
</protein>
<dbReference type="SUPFAM" id="SSF51695">
    <property type="entry name" value="PLC-like phosphodiesterases"/>
    <property type="match status" value="1"/>
</dbReference>
<dbReference type="RefSeq" id="XP_014178962.1">
    <property type="nucleotide sequence ID" value="XM_014323487.1"/>
</dbReference>
<dbReference type="Gene3D" id="3.20.20.190">
    <property type="entry name" value="Phosphatidylinositol (PI) phosphodiesterase"/>
    <property type="match status" value="1"/>
</dbReference>
<evidence type="ECO:0000313" key="3">
    <source>
        <dbReference type="Proteomes" id="UP000002748"/>
    </source>
</evidence>
<dbReference type="GeneID" id="25987250"/>
<dbReference type="InterPro" id="IPR051057">
    <property type="entry name" value="PI-PLC_domain"/>
</dbReference>
<dbReference type="SMART" id="SM00148">
    <property type="entry name" value="PLCXc"/>
    <property type="match status" value="1"/>
</dbReference>
<dbReference type="PROSITE" id="PS50007">
    <property type="entry name" value="PIPLC_X_DOMAIN"/>
    <property type="match status" value="1"/>
</dbReference>
<organism evidence="2 3">
    <name type="scientific">Trichosporon asahii var. asahii (strain ATCC 90039 / CBS 2479 / JCM 2466 / KCTC 7840 / NBRC 103889/ NCYC 2677 / UAMH 7654)</name>
    <name type="common">Yeast</name>
    <dbReference type="NCBI Taxonomy" id="1186058"/>
    <lineage>
        <taxon>Eukaryota</taxon>
        <taxon>Fungi</taxon>
        <taxon>Dikarya</taxon>
        <taxon>Basidiomycota</taxon>
        <taxon>Agaricomycotina</taxon>
        <taxon>Tremellomycetes</taxon>
        <taxon>Trichosporonales</taxon>
        <taxon>Trichosporonaceae</taxon>
        <taxon>Trichosporon</taxon>
    </lineage>
</organism>
<dbReference type="VEuPathDB" id="FungiDB:A1Q1_03737"/>
<dbReference type="PANTHER" id="PTHR13593">
    <property type="match status" value="1"/>
</dbReference>
<comment type="caution">
    <text evidence="2">The sequence shown here is derived from an EMBL/GenBank/DDBJ whole genome shotgun (WGS) entry which is preliminary data.</text>
</comment>
<sequence length="419" mass="45542">MAIQIAAQGGVDVRGVNVNGGDHNVDKNGNRVNVNAVPQDTIRLSVNWNGQDSQVNVRPIEDGDRQRGWRRLDSNGNVIAFGVDEDKIVLLPKPGSTDWMAGLPDDRAIADITIPGTHESTSDTGGFISQCQSGNVAQQLQDGIRFLDLRFRNVNGELKCYHGIQPMSSNINEVVGWINDFLARNPRETVVASFKQEQDADPNFPSLVEQALNSGGNWYFSEFLPTLGEVRGKAYFFSRFSKTDDSQFPNGQGFKPLQWPNNKSDGFEVDIRDTPCRIHDWYETGDIGAKANAITQHLEPTLQPRGNGNGPNHPYTLDYTSAVKMPSASPQYMASGGSAGGVSSLLAGASALFSGGGNNQDAGAQGGVNARIARWLLQKAFDGQRPRATLMMDFYRDTAGGDGGMAELLRSLNYINTNE</sequence>
<dbReference type="GO" id="GO:0008081">
    <property type="term" value="F:phosphoric diester hydrolase activity"/>
    <property type="evidence" value="ECO:0007669"/>
    <property type="project" value="InterPro"/>
</dbReference>